<dbReference type="PANTHER" id="PTHR33154:SF28">
    <property type="entry name" value="HTH-TYPE TRANSCRIPTIONAL REGULATOR YGAV-RELATED"/>
    <property type="match status" value="1"/>
</dbReference>
<keyword evidence="2" id="KW-0238">DNA-binding</keyword>
<name>A0A5B8RYZ5_9SPHN</name>
<dbReference type="PROSITE" id="PS50987">
    <property type="entry name" value="HTH_ARSR_2"/>
    <property type="match status" value="1"/>
</dbReference>
<feature type="domain" description="HTH arsR-type" evidence="4">
    <location>
        <begin position="8"/>
        <end position="105"/>
    </location>
</feature>
<organism evidence="5 6">
    <name type="scientific">Novosphingobium ginsenosidimutans</name>
    <dbReference type="NCBI Taxonomy" id="1176536"/>
    <lineage>
        <taxon>Bacteria</taxon>
        <taxon>Pseudomonadati</taxon>
        <taxon>Pseudomonadota</taxon>
        <taxon>Alphaproteobacteria</taxon>
        <taxon>Sphingomonadales</taxon>
        <taxon>Sphingomonadaceae</taxon>
        <taxon>Novosphingobium</taxon>
    </lineage>
</organism>
<dbReference type="Gene3D" id="1.10.10.10">
    <property type="entry name" value="Winged helix-like DNA-binding domain superfamily/Winged helix DNA-binding domain"/>
    <property type="match status" value="1"/>
</dbReference>
<dbReference type="PANTHER" id="PTHR33154">
    <property type="entry name" value="TRANSCRIPTIONAL REGULATOR, ARSR FAMILY"/>
    <property type="match status" value="1"/>
</dbReference>
<keyword evidence="3" id="KW-0804">Transcription</keyword>
<dbReference type="NCBIfam" id="NF033788">
    <property type="entry name" value="HTH_metalloreg"/>
    <property type="match status" value="1"/>
</dbReference>
<dbReference type="SMART" id="SM00418">
    <property type="entry name" value="HTH_ARSR"/>
    <property type="match status" value="1"/>
</dbReference>
<dbReference type="InterPro" id="IPR051081">
    <property type="entry name" value="HTH_MetalResp_TranReg"/>
</dbReference>
<dbReference type="Pfam" id="PF01022">
    <property type="entry name" value="HTH_5"/>
    <property type="match status" value="1"/>
</dbReference>
<dbReference type="EMBL" id="CP042345">
    <property type="protein sequence ID" value="QEA14736.1"/>
    <property type="molecule type" value="Genomic_DNA"/>
</dbReference>
<dbReference type="PRINTS" id="PR00778">
    <property type="entry name" value="HTHARSR"/>
</dbReference>
<dbReference type="GO" id="GO:0003700">
    <property type="term" value="F:DNA-binding transcription factor activity"/>
    <property type="evidence" value="ECO:0007669"/>
    <property type="project" value="InterPro"/>
</dbReference>
<dbReference type="CDD" id="cd00090">
    <property type="entry name" value="HTH_ARSR"/>
    <property type="match status" value="1"/>
</dbReference>
<protein>
    <submittedName>
        <fullName evidence="5">Helix-turn-helix transcriptional regulator</fullName>
    </submittedName>
</protein>
<gene>
    <name evidence="5" type="ORF">FRF71_00550</name>
</gene>
<dbReference type="AlphaFoldDB" id="A0A5B8RYZ5"/>
<dbReference type="InterPro" id="IPR001845">
    <property type="entry name" value="HTH_ArsR_DNA-bd_dom"/>
</dbReference>
<dbReference type="RefSeq" id="WP_147088717.1">
    <property type="nucleotide sequence ID" value="NZ_BAABJD010000002.1"/>
</dbReference>
<evidence type="ECO:0000256" key="1">
    <source>
        <dbReference type="ARBA" id="ARBA00023015"/>
    </source>
</evidence>
<dbReference type="InterPro" id="IPR011991">
    <property type="entry name" value="ArsR-like_HTH"/>
</dbReference>
<evidence type="ECO:0000256" key="2">
    <source>
        <dbReference type="ARBA" id="ARBA00023125"/>
    </source>
</evidence>
<proteinExistence type="predicted"/>
<evidence type="ECO:0000313" key="6">
    <source>
        <dbReference type="Proteomes" id="UP000321172"/>
    </source>
</evidence>
<dbReference type="InterPro" id="IPR036390">
    <property type="entry name" value="WH_DNA-bd_sf"/>
</dbReference>
<reference evidence="5 6" key="1">
    <citation type="journal article" date="2013" name="J. Microbiol. Biotechnol.">
        <title>Novosphingobium ginsenosidimutans sp. nov., with the ability to convert ginsenoside.</title>
        <authorList>
            <person name="Kim J.K."/>
            <person name="He D."/>
            <person name="Liu Q.M."/>
            <person name="Park H.Y."/>
            <person name="Jung M.S."/>
            <person name="Yoon M.H."/>
            <person name="Kim S.C."/>
            <person name="Im W.T."/>
        </authorList>
    </citation>
    <scope>NUCLEOTIDE SEQUENCE [LARGE SCALE GENOMIC DNA]</scope>
    <source>
        <strain evidence="5 6">FW-6</strain>
    </source>
</reference>
<sequence length="105" mass="11774">MNSLTTDLERFAANAAEVSAMLKAMGNQRRLMVLCQLAEHGEMRVGDLAQAVGLSQSALSQHLAVLREEGLLAFRREAQVAWYRIADPRCEQLLVTLHQLYCQMD</sequence>
<dbReference type="SUPFAM" id="SSF46785">
    <property type="entry name" value="Winged helix' DNA-binding domain"/>
    <property type="match status" value="1"/>
</dbReference>
<evidence type="ECO:0000256" key="3">
    <source>
        <dbReference type="ARBA" id="ARBA00023163"/>
    </source>
</evidence>
<keyword evidence="6" id="KW-1185">Reference proteome</keyword>
<accession>A0A5B8RYZ5</accession>
<dbReference type="KEGG" id="ngf:FRF71_00550"/>
<dbReference type="GO" id="GO:0003677">
    <property type="term" value="F:DNA binding"/>
    <property type="evidence" value="ECO:0007669"/>
    <property type="project" value="UniProtKB-KW"/>
</dbReference>
<keyword evidence="1" id="KW-0805">Transcription regulation</keyword>
<dbReference type="Proteomes" id="UP000321172">
    <property type="component" value="Chromosome"/>
</dbReference>
<evidence type="ECO:0000313" key="5">
    <source>
        <dbReference type="EMBL" id="QEA14736.1"/>
    </source>
</evidence>
<dbReference type="InterPro" id="IPR036388">
    <property type="entry name" value="WH-like_DNA-bd_sf"/>
</dbReference>
<evidence type="ECO:0000259" key="4">
    <source>
        <dbReference type="PROSITE" id="PS50987"/>
    </source>
</evidence>
<dbReference type="OrthoDB" id="194599at2"/>